<comment type="caution">
    <text evidence="3">The sequence shown here is derived from an EMBL/GenBank/DDBJ whole genome shotgun (WGS) entry which is preliminary data.</text>
</comment>
<dbReference type="Gene3D" id="3.40.50.1820">
    <property type="entry name" value="alpha/beta hydrolase"/>
    <property type="match status" value="1"/>
</dbReference>
<feature type="compositionally biased region" description="Basic residues" evidence="1">
    <location>
        <begin position="1"/>
        <end position="10"/>
    </location>
</feature>
<proteinExistence type="predicted"/>
<protein>
    <recommendedName>
        <fullName evidence="2">AB hydrolase-1 domain-containing protein</fullName>
    </recommendedName>
</protein>
<dbReference type="InterPro" id="IPR050228">
    <property type="entry name" value="Carboxylesterase_BioH"/>
</dbReference>
<reference evidence="3" key="1">
    <citation type="submission" date="2023-08" db="EMBL/GenBank/DDBJ databases">
        <title>Black Yeasts Isolated from many extreme environments.</title>
        <authorList>
            <person name="Coleine C."/>
            <person name="Stajich J.E."/>
            <person name="Selbmann L."/>
        </authorList>
    </citation>
    <scope>NUCLEOTIDE SEQUENCE</scope>
    <source>
        <strain evidence="3">CCFEE 5401</strain>
    </source>
</reference>
<dbReference type="PANTHER" id="PTHR43194">
    <property type="entry name" value="HYDROLASE ALPHA/BETA FOLD FAMILY"/>
    <property type="match status" value="1"/>
</dbReference>
<organism evidence="3 4">
    <name type="scientific">Meristemomyces frigidus</name>
    <dbReference type="NCBI Taxonomy" id="1508187"/>
    <lineage>
        <taxon>Eukaryota</taxon>
        <taxon>Fungi</taxon>
        <taxon>Dikarya</taxon>
        <taxon>Ascomycota</taxon>
        <taxon>Pezizomycotina</taxon>
        <taxon>Dothideomycetes</taxon>
        <taxon>Dothideomycetidae</taxon>
        <taxon>Mycosphaerellales</taxon>
        <taxon>Teratosphaeriaceae</taxon>
        <taxon>Meristemomyces</taxon>
    </lineage>
</organism>
<evidence type="ECO:0000313" key="3">
    <source>
        <dbReference type="EMBL" id="KAK5107780.1"/>
    </source>
</evidence>
<gene>
    <name evidence="3" type="ORF">LTR62_000704</name>
</gene>
<dbReference type="EMBL" id="JAVRRL010000107">
    <property type="protein sequence ID" value="KAK5107780.1"/>
    <property type="molecule type" value="Genomic_DNA"/>
</dbReference>
<feature type="domain" description="AB hydrolase-1" evidence="2">
    <location>
        <begin position="213"/>
        <end position="447"/>
    </location>
</feature>
<dbReference type="Proteomes" id="UP001310890">
    <property type="component" value="Unassembled WGS sequence"/>
</dbReference>
<dbReference type="InterPro" id="IPR029058">
    <property type="entry name" value="AB_hydrolase_fold"/>
</dbReference>
<name>A0AAN7TK97_9PEZI</name>
<dbReference type="SUPFAM" id="SSF53474">
    <property type="entry name" value="alpha/beta-Hydrolases"/>
    <property type="match status" value="1"/>
</dbReference>
<feature type="region of interest" description="Disordered" evidence="1">
    <location>
        <begin position="1"/>
        <end position="34"/>
    </location>
</feature>
<dbReference type="InterPro" id="IPR000073">
    <property type="entry name" value="AB_hydrolase_1"/>
</dbReference>
<evidence type="ECO:0000313" key="4">
    <source>
        <dbReference type="Proteomes" id="UP001310890"/>
    </source>
</evidence>
<sequence length="462" mass="50476">MPPRANKKQKTNGAASAAPATAEKNGGSTHPWADLPAALGEAVTKAAEAGESDGQLKAFTTSNAIDAPATFGIKSSGSPSTILVKVTDGKVEMSTGEAGEALFTLSALPEQWGEFMKETPVAPYQSYWGMFGMNIKQEGIQVQGDQKAFAHWTHVWRRVLELLHDAYAGPTPADEEPEVDEDHIVGRYTYITSPVWGKCKVFYEQAGEGEQEVVFLHTAGSDGRQYHGVLNDERMRSKCRMTALDLPAHGRSFPYEGYWPGMHTNTEDSYVGCIAAFVAKLGLNKPIICGASMAGQVCLAIAARAEEVGAGGTIPLQGSDYLNMERQWNDRSPYVNQALFNPEWIYGMMSPTAPLKNRQLIWHLYSAQAYGIFHGDLDFYFGGWDGRSRMAGIDTAKCPVYMLTGEYDWSNTPAMSQATCDKIPGGKHQAMKGLGHFPATENPRVFVGYLLEAIDHIQKTRA</sequence>
<dbReference type="AlphaFoldDB" id="A0AAN7TK97"/>
<dbReference type="PANTHER" id="PTHR43194:SF2">
    <property type="entry name" value="PEROXISOMAL MEMBRANE PROTEIN LPX1"/>
    <property type="match status" value="1"/>
</dbReference>
<accession>A0AAN7TK97</accession>
<evidence type="ECO:0000259" key="2">
    <source>
        <dbReference type="Pfam" id="PF12697"/>
    </source>
</evidence>
<dbReference type="Pfam" id="PF12697">
    <property type="entry name" value="Abhydrolase_6"/>
    <property type="match status" value="1"/>
</dbReference>
<evidence type="ECO:0000256" key="1">
    <source>
        <dbReference type="SAM" id="MobiDB-lite"/>
    </source>
</evidence>